<dbReference type="Pfam" id="PF05699">
    <property type="entry name" value="Dimer_Tnp_hAT"/>
    <property type="match status" value="1"/>
</dbReference>
<organism evidence="2 3">
    <name type="scientific">Phytophthora fragariaefolia</name>
    <dbReference type="NCBI Taxonomy" id="1490495"/>
    <lineage>
        <taxon>Eukaryota</taxon>
        <taxon>Sar</taxon>
        <taxon>Stramenopiles</taxon>
        <taxon>Oomycota</taxon>
        <taxon>Peronosporomycetes</taxon>
        <taxon>Peronosporales</taxon>
        <taxon>Peronosporaceae</taxon>
        <taxon>Phytophthora</taxon>
    </lineage>
</organism>
<keyword evidence="3" id="KW-1185">Reference proteome</keyword>
<dbReference type="EMBL" id="BSXT01002174">
    <property type="protein sequence ID" value="GMF47627.1"/>
    <property type="molecule type" value="Genomic_DNA"/>
</dbReference>
<dbReference type="InterPro" id="IPR012337">
    <property type="entry name" value="RNaseH-like_sf"/>
</dbReference>
<dbReference type="InterPro" id="IPR008906">
    <property type="entry name" value="HATC_C_dom"/>
</dbReference>
<sequence>MHKCFSILVHLRLPSRPKLTNVLIPRVQADVEGEVIAVIKMQLSVTVNRSTCTLYETLSLLVDLVFSISTSSAVSERAWGIRDHSHSKKRNCLKAANVDMLSYIYINV</sequence>
<evidence type="ECO:0000313" key="3">
    <source>
        <dbReference type="Proteomes" id="UP001165121"/>
    </source>
</evidence>
<accession>A0A9W7D042</accession>
<comment type="caution">
    <text evidence="2">The sequence shown here is derived from an EMBL/GenBank/DDBJ whole genome shotgun (WGS) entry which is preliminary data.</text>
</comment>
<evidence type="ECO:0000259" key="1">
    <source>
        <dbReference type="Pfam" id="PF05699"/>
    </source>
</evidence>
<reference evidence="2" key="1">
    <citation type="submission" date="2023-04" db="EMBL/GenBank/DDBJ databases">
        <title>Phytophthora fragariaefolia NBRC 109709.</title>
        <authorList>
            <person name="Ichikawa N."/>
            <person name="Sato H."/>
            <person name="Tonouchi N."/>
        </authorList>
    </citation>
    <scope>NUCLEOTIDE SEQUENCE</scope>
    <source>
        <strain evidence="2">NBRC 109709</strain>
    </source>
</reference>
<name>A0A9W7D042_9STRA</name>
<feature type="domain" description="HAT C-terminal dimerisation" evidence="1">
    <location>
        <begin position="53"/>
        <end position="104"/>
    </location>
</feature>
<dbReference type="AlphaFoldDB" id="A0A9W7D042"/>
<protein>
    <submittedName>
        <fullName evidence="2">Unnamed protein product</fullName>
    </submittedName>
</protein>
<dbReference type="GO" id="GO:0046983">
    <property type="term" value="F:protein dimerization activity"/>
    <property type="evidence" value="ECO:0007669"/>
    <property type="project" value="InterPro"/>
</dbReference>
<gene>
    <name evidence="2" type="ORF">Pfra01_001807600</name>
</gene>
<evidence type="ECO:0000313" key="2">
    <source>
        <dbReference type="EMBL" id="GMF47627.1"/>
    </source>
</evidence>
<dbReference type="SUPFAM" id="SSF53098">
    <property type="entry name" value="Ribonuclease H-like"/>
    <property type="match status" value="1"/>
</dbReference>
<proteinExistence type="predicted"/>
<dbReference type="Proteomes" id="UP001165121">
    <property type="component" value="Unassembled WGS sequence"/>
</dbReference>